<dbReference type="EMBL" id="KQ971351">
    <property type="protein sequence ID" value="EFA06603.1"/>
    <property type="molecule type" value="Genomic_DNA"/>
</dbReference>
<accession>D6WRZ3</accession>
<evidence type="ECO:0000256" key="1">
    <source>
        <dbReference type="SAM" id="Coils"/>
    </source>
</evidence>
<keyword evidence="3" id="KW-1185">Reference proteome</keyword>
<dbReference type="Proteomes" id="UP000007266">
    <property type="component" value="Linkage group 7"/>
</dbReference>
<reference evidence="2 3" key="2">
    <citation type="journal article" date="2010" name="Nucleic Acids Res.">
        <title>BeetleBase in 2010: revisions to provide comprehensive genomic information for Tribolium castaneum.</title>
        <authorList>
            <person name="Kim H.S."/>
            <person name="Murphy T."/>
            <person name="Xia J."/>
            <person name="Caragea D."/>
            <person name="Park Y."/>
            <person name="Beeman R.W."/>
            <person name="Lorenzen M.D."/>
            <person name="Butcher S."/>
            <person name="Manak J.R."/>
            <person name="Brown S.J."/>
        </authorList>
    </citation>
    <scope>GENOME REANNOTATION</scope>
    <source>
        <strain evidence="2 3">Georgia GA2</strain>
    </source>
</reference>
<dbReference type="KEGG" id="tca:103313548"/>
<dbReference type="InParanoid" id="D6WRZ3"/>
<feature type="coiled-coil region" evidence="1">
    <location>
        <begin position="102"/>
        <end position="143"/>
    </location>
</feature>
<proteinExistence type="predicted"/>
<evidence type="ECO:0000313" key="3">
    <source>
        <dbReference type="Proteomes" id="UP000007266"/>
    </source>
</evidence>
<organism evidence="2 3">
    <name type="scientific">Tribolium castaneum</name>
    <name type="common">Red flour beetle</name>
    <dbReference type="NCBI Taxonomy" id="7070"/>
    <lineage>
        <taxon>Eukaryota</taxon>
        <taxon>Metazoa</taxon>
        <taxon>Ecdysozoa</taxon>
        <taxon>Arthropoda</taxon>
        <taxon>Hexapoda</taxon>
        <taxon>Insecta</taxon>
        <taxon>Pterygota</taxon>
        <taxon>Neoptera</taxon>
        <taxon>Endopterygota</taxon>
        <taxon>Coleoptera</taxon>
        <taxon>Polyphaga</taxon>
        <taxon>Cucujiformia</taxon>
        <taxon>Tenebrionidae</taxon>
        <taxon>Tenebrionidae incertae sedis</taxon>
        <taxon>Tribolium</taxon>
    </lineage>
</organism>
<name>D6WRZ3_TRICA</name>
<dbReference type="AlphaFoldDB" id="D6WRZ3"/>
<reference evidence="2 3" key="1">
    <citation type="journal article" date="2008" name="Nature">
        <title>The genome of the model beetle and pest Tribolium castaneum.</title>
        <authorList>
            <consortium name="Tribolium Genome Sequencing Consortium"/>
            <person name="Richards S."/>
            <person name="Gibbs R.A."/>
            <person name="Weinstock G.M."/>
            <person name="Brown S.J."/>
            <person name="Denell R."/>
            <person name="Beeman R.W."/>
            <person name="Gibbs R."/>
            <person name="Beeman R.W."/>
            <person name="Brown S.J."/>
            <person name="Bucher G."/>
            <person name="Friedrich M."/>
            <person name="Grimmelikhuijzen C.J."/>
            <person name="Klingler M."/>
            <person name="Lorenzen M."/>
            <person name="Richards S."/>
            <person name="Roth S."/>
            <person name="Schroder R."/>
            <person name="Tautz D."/>
            <person name="Zdobnov E.M."/>
            <person name="Muzny D."/>
            <person name="Gibbs R.A."/>
            <person name="Weinstock G.M."/>
            <person name="Attaway T."/>
            <person name="Bell S."/>
            <person name="Buhay C.J."/>
            <person name="Chandrabose M.N."/>
            <person name="Chavez D."/>
            <person name="Clerk-Blankenburg K.P."/>
            <person name="Cree A."/>
            <person name="Dao M."/>
            <person name="Davis C."/>
            <person name="Chacko J."/>
            <person name="Dinh H."/>
            <person name="Dugan-Rocha S."/>
            <person name="Fowler G."/>
            <person name="Garner T.T."/>
            <person name="Garnes J."/>
            <person name="Gnirke A."/>
            <person name="Hawes A."/>
            <person name="Hernandez J."/>
            <person name="Hines S."/>
            <person name="Holder M."/>
            <person name="Hume J."/>
            <person name="Jhangiani S.N."/>
            <person name="Joshi V."/>
            <person name="Khan Z.M."/>
            <person name="Jackson L."/>
            <person name="Kovar C."/>
            <person name="Kowis A."/>
            <person name="Lee S."/>
            <person name="Lewis L.R."/>
            <person name="Margolis J."/>
            <person name="Morgan M."/>
            <person name="Nazareth L.V."/>
            <person name="Nguyen N."/>
            <person name="Okwuonu G."/>
            <person name="Parker D."/>
            <person name="Richards S."/>
            <person name="Ruiz S.J."/>
            <person name="Santibanez J."/>
            <person name="Savard J."/>
            <person name="Scherer S.E."/>
            <person name="Schneider B."/>
            <person name="Sodergren E."/>
            <person name="Tautz D."/>
            <person name="Vattahil S."/>
            <person name="Villasana D."/>
            <person name="White C.S."/>
            <person name="Wright R."/>
            <person name="Park Y."/>
            <person name="Beeman R.W."/>
            <person name="Lord J."/>
            <person name="Oppert B."/>
            <person name="Lorenzen M."/>
            <person name="Brown S."/>
            <person name="Wang L."/>
            <person name="Savard J."/>
            <person name="Tautz D."/>
            <person name="Richards S."/>
            <person name="Weinstock G."/>
            <person name="Gibbs R.A."/>
            <person name="Liu Y."/>
            <person name="Worley K."/>
            <person name="Weinstock G."/>
            <person name="Elsik C.G."/>
            <person name="Reese J.T."/>
            <person name="Elhaik E."/>
            <person name="Landan G."/>
            <person name="Graur D."/>
            <person name="Arensburger P."/>
            <person name="Atkinson P."/>
            <person name="Beeman R.W."/>
            <person name="Beidler J."/>
            <person name="Brown S.J."/>
            <person name="Demuth J.P."/>
            <person name="Drury D.W."/>
            <person name="Du Y.Z."/>
            <person name="Fujiwara H."/>
            <person name="Lorenzen M."/>
            <person name="Maselli V."/>
            <person name="Osanai M."/>
            <person name="Park Y."/>
            <person name="Robertson H.M."/>
            <person name="Tu Z."/>
            <person name="Wang J.J."/>
            <person name="Wang S."/>
            <person name="Richards S."/>
            <person name="Song H."/>
            <person name="Zhang L."/>
            <person name="Sodergren E."/>
            <person name="Werner D."/>
            <person name="Stanke M."/>
            <person name="Morgenstern B."/>
            <person name="Solovyev V."/>
            <person name="Kosarev P."/>
            <person name="Brown G."/>
            <person name="Chen H.C."/>
            <person name="Ermolaeva O."/>
            <person name="Hlavina W."/>
            <person name="Kapustin Y."/>
            <person name="Kiryutin B."/>
            <person name="Kitts P."/>
            <person name="Maglott D."/>
            <person name="Pruitt K."/>
            <person name="Sapojnikov V."/>
            <person name="Souvorov A."/>
            <person name="Mackey A.J."/>
            <person name="Waterhouse R.M."/>
            <person name="Wyder S."/>
            <person name="Zdobnov E.M."/>
            <person name="Zdobnov E.M."/>
            <person name="Wyder S."/>
            <person name="Kriventseva E.V."/>
            <person name="Kadowaki T."/>
            <person name="Bork P."/>
            <person name="Aranda M."/>
            <person name="Bao R."/>
            <person name="Beermann A."/>
            <person name="Berns N."/>
            <person name="Bolognesi R."/>
            <person name="Bonneton F."/>
            <person name="Bopp D."/>
            <person name="Brown S.J."/>
            <person name="Bucher G."/>
            <person name="Butts T."/>
            <person name="Chaumot A."/>
            <person name="Denell R.E."/>
            <person name="Ferrier D.E."/>
            <person name="Friedrich M."/>
            <person name="Gordon C.M."/>
            <person name="Jindra M."/>
            <person name="Klingler M."/>
            <person name="Lan Q."/>
            <person name="Lattorff H.M."/>
            <person name="Laudet V."/>
            <person name="von Levetsow C."/>
            <person name="Liu Z."/>
            <person name="Lutz R."/>
            <person name="Lynch J.A."/>
            <person name="da Fonseca R.N."/>
            <person name="Posnien N."/>
            <person name="Reuter R."/>
            <person name="Roth S."/>
            <person name="Savard J."/>
            <person name="Schinko J.B."/>
            <person name="Schmitt C."/>
            <person name="Schoppmeier M."/>
            <person name="Schroder R."/>
            <person name="Shippy T.D."/>
            <person name="Simonnet F."/>
            <person name="Marques-Souza H."/>
            <person name="Tautz D."/>
            <person name="Tomoyasu Y."/>
            <person name="Trauner J."/>
            <person name="Van der Zee M."/>
            <person name="Vervoort M."/>
            <person name="Wittkopp N."/>
            <person name="Wimmer E.A."/>
            <person name="Yang X."/>
            <person name="Jones A.K."/>
            <person name="Sattelle D.B."/>
            <person name="Ebert P.R."/>
            <person name="Nelson D."/>
            <person name="Scott J.G."/>
            <person name="Beeman R.W."/>
            <person name="Muthukrishnan S."/>
            <person name="Kramer K.J."/>
            <person name="Arakane Y."/>
            <person name="Beeman R.W."/>
            <person name="Zhu Q."/>
            <person name="Hogenkamp D."/>
            <person name="Dixit R."/>
            <person name="Oppert B."/>
            <person name="Jiang H."/>
            <person name="Zou Z."/>
            <person name="Marshall J."/>
            <person name="Elpidina E."/>
            <person name="Vinokurov K."/>
            <person name="Oppert C."/>
            <person name="Zou Z."/>
            <person name="Evans J."/>
            <person name="Lu Z."/>
            <person name="Zhao P."/>
            <person name="Sumathipala N."/>
            <person name="Altincicek B."/>
            <person name="Vilcinskas A."/>
            <person name="Williams M."/>
            <person name="Hultmark D."/>
            <person name="Hetru C."/>
            <person name="Jiang H."/>
            <person name="Grimmelikhuijzen C.J."/>
            <person name="Hauser F."/>
            <person name="Cazzamali G."/>
            <person name="Williamson M."/>
            <person name="Park Y."/>
            <person name="Li B."/>
            <person name="Tanaka Y."/>
            <person name="Predel R."/>
            <person name="Neupert S."/>
            <person name="Schachtner J."/>
            <person name="Verleyen P."/>
            <person name="Raible F."/>
            <person name="Bork P."/>
            <person name="Friedrich M."/>
            <person name="Walden K.K."/>
            <person name="Robertson H.M."/>
            <person name="Angeli S."/>
            <person name="Foret S."/>
            <person name="Bucher G."/>
            <person name="Schuetz S."/>
            <person name="Maleszka R."/>
            <person name="Wimmer E.A."/>
            <person name="Beeman R.W."/>
            <person name="Lorenzen M."/>
            <person name="Tomoyasu Y."/>
            <person name="Miller S.C."/>
            <person name="Grossmann D."/>
            <person name="Bucher G."/>
        </authorList>
    </citation>
    <scope>NUCLEOTIDE SEQUENCE [LARGE SCALE GENOMIC DNA]</scope>
    <source>
        <strain evidence="2 3">Georgia GA2</strain>
    </source>
</reference>
<dbReference type="OrthoDB" id="6767796at2759"/>
<gene>
    <name evidence="2" type="primary">AUGUSTUS-3.0.2_09518</name>
    <name evidence="2" type="ORF">TcasGA2_TC009518</name>
</gene>
<protein>
    <submittedName>
        <fullName evidence="2">Uncharacterized protein</fullName>
    </submittedName>
</protein>
<evidence type="ECO:0000313" key="2">
    <source>
        <dbReference type="EMBL" id="EFA06603.1"/>
    </source>
</evidence>
<dbReference type="HOGENOM" id="CLU_1733844_0_0_1"/>
<sequence length="151" mass="17008">MSAYKNDPELALATLQKLAAEIPSGVSVEDVGEVVPVLGSKPDEITNNLREVIAAELRDSLACFWEAHNINQKLKIVKKLECSDSEKRVPATMQEIVNGLHGEQLKRLKKDLETRVRKIKEENNKLESSVKEKSDLLERQLNQINSTKFTL</sequence>
<keyword evidence="1" id="KW-0175">Coiled coil</keyword>